<dbReference type="PANTHER" id="PTHR33969:SF2">
    <property type="entry name" value="SEGREGATION AND CONDENSATION PROTEIN A"/>
    <property type="match status" value="1"/>
</dbReference>
<keyword evidence="3" id="KW-0963">Cytoplasm</keyword>
<dbReference type="Gene3D" id="6.10.250.2410">
    <property type="match status" value="1"/>
</dbReference>
<protein>
    <recommendedName>
        <fullName evidence="2 3">Segregation and condensation protein A</fullName>
    </recommendedName>
</protein>
<dbReference type="Proteomes" id="UP001158045">
    <property type="component" value="Unassembled WGS sequence"/>
</dbReference>
<comment type="function">
    <text evidence="3">Participates in chromosomal partition during cell division. May act via the formation of a condensin-like complex containing Smc and ScpB that pull DNA away from mid-cell into both cell halves.</text>
</comment>
<dbReference type="HAMAP" id="MF_01805">
    <property type="entry name" value="ScpA"/>
    <property type="match status" value="1"/>
</dbReference>
<dbReference type="Pfam" id="PF02616">
    <property type="entry name" value="SMC_ScpA"/>
    <property type="match status" value="1"/>
</dbReference>
<keyword evidence="5" id="KW-1185">Reference proteome</keyword>
<evidence type="ECO:0000313" key="4">
    <source>
        <dbReference type="EMBL" id="MDH8677064.1"/>
    </source>
</evidence>
<organism evidence="4 5">
    <name type="scientific">Fusibacter bizertensis</name>
    <dbReference type="NCBI Taxonomy" id="1488331"/>
    <lineage>
        <taxon>Bacteria</taxon>
        <taxon>Bacillati</taxon>
        <taxon>Bacillota</taxon>
        <taxon>Clostridia</taxon>
        <taxon>Eubacteriales</taxon>
        <taxon>Eubacteriales Family XII. Incertae Sedis</taxon>
        <taxon>Fusibacter</taxon>
    </lineage>
</organism>
<dbReference type="InterPro" id="IPR003768">
    <property type="entry name" value="ScpA"/>
</dbReference>
<evidence type="ECO:0000313" key="5">
    <source>
        <dbReference type="Proteomes" id="UP001158045"/>
    </source>
</evidence>
<gene>
    <name evidence="3" type="primary">scpA</name>
    <name evidence="4" type="ORF">QE109_02830</name>
</gene>
<dbReference type="EMBL" id="JARYZI010000001">
    <property type="protein sequence ID" value="MDH8677064.1"/>
    <property type="molecule type" value="Genomic_DNA"/>
</dbReference>
<dbReference type="PANTHER" id="PTHR33969">
    <property type="entry name" value="SEGREGATION AND CONDENSATION PROTEIN A"/>
    <property type="match status" value="1"/>
</dbReference>
<accession>A0ABT6N9J2</accession>
<evidence type="ECO:0000256" key="2">
    <source>
        <dbReference type="ARBA" id="ARBA00044777"/>
    </source>
</evidence>
<evidence type="ECO:0000256" key="3">
    <source>
        <dbReference type="HAMAP-Rule" id="MF_01805"/>
    </source>
</evidence>
<comment type="caution">
    <text evidence="4">The sequence shown here is derived from an EMBL/GenBank/DDBJ whole genome shotgun (WGS) entry which is preliminary data.</text>
</comment>
<dbReference type="InterPro" id="IPR023093">
    <property type="entry name" value="ScpA-like_C"/>
</dbReference>
<comment type="similarity">
    <text evidence="3">Belongs to the ScpA family.</text>
</comment>
<keyword evidence="3" id="KW-0131">Cell cycle</keyword>
<name>A0ABT6N9J2_9FIRM</name>
<keyword evidence="1 3" id="KW-0159">Chromosome partition</keyword>
<proteinExistence type="inferred from homology"/>
<comment type="subcellular location">
    <subcellularLocation>
        <location evidence="3">Cytoplasm</location>
    </subcellularLocation>
    <text evidence="3">Associated with two foci at the outer edges of the nucleoid region in young cells, and at four foci within both cell halves in older cells.</text>
</comment>
<keyword evidence="3" id="KW-0132">Cell division</keyword>
<reference evidence="4 5" key="1">
    <citation type="submission" date="2023-04" db="EMBL/GenBank/DDBJ databases">
        <title>Fusibacter bizertensis strain WBS, isolated from littoral bottom sediments of the Arctic seas - biochemical and genomic analysis.</title>
        <authorList>
            <person name="Brioukhanov A.L."/>
        </authorList>
    </citation>
    <scope>NUCLEOTIDE SEQUENCE [LARGE SCALE GENOMIC DNA]</scope>
    <source>
        <strain evidence="4 5">WBS</strain>
    </source>
</reference>
<comment type="subunit">
    <text evidence="3">Component of a cohesin-like complex composed of ScpA, ScpB and the Smc homodimer, in which ScpA and ScpB bind to the head domain of Smc. The presence of the three proteins is required for the association of the complex with DNA.</text>
</comment>
<dbReference type="Gene3D" id="1.10.10.580">
    <property type="entry name" value="Structural maintenance of chromosome 1. Chain E"/>
    <property type="match status" value="1"/>
</dbReference>
<sequence>MSIEIKLEAFEGPLDLLLHLITREELDIYDIPIVSITSQYISAIGDIDQIDLDMATEFIVMASTLLEIKSKMLLPDKNEVEVFDYSYDDPRQELVKRLVEYKRYKDIANLLRESEGTLDEVIFREQDDLDKYVAHVPKETLNASMDSILLIEAVKRIVLKMNRFDENRQKYFKGIKRDLYTVDEKISLVRNRLNTDLYFEFNTLFGELITKEEVVVTFLALLELLKLKEVRIKQDDLFGDIVIQKRNYEDETHEIVEDTKNKEEFVE</sequence>
<evidence type="ECO:0000256" key="1">
    <source>
        <dbReference type="ARBA" id="ARBA00022829"/>
    </source>
</evidence>
<dbReference type="RefSeq" id="WP_281092862.1">
    <property type="nucleotide sequence ID" value="NZ_JARYZI010000001.1"/>
</dbReference>